<feature type="transmembrane region" description="Helical" evidence="12">
    <location>
        <begin position="7"/>
        <end position="34"/>
    </location>
</feature>
<comment type="similarity">
    <text evidence="3">Belongs to the peptidase M50B family.</text>
</comment>
<keyword evidence="11 12" id="KW-0472">Membrane</keyword>
<reference evidence="14 15" key="1">
    <citation type="submission" date="2021-10" db="EMBL/GenBank/DDBJ databases">
        <title>Lutispora strain m25 sp. nov., a thermophilic, non-spore-forming bacterium isolated from a lab-scale methanogenic bioreactor digesting anaerobic sludge.</title>
        <authorList>
            <person name="El Houari A."/>
            <person name="Mcdonald J."/>
        </authorList>
    </citation>
    <scope>NUCLEOTIDE SEQUENCE [LARGE SCALE GENOMIC DNA]</scope>
    <source>
        <strain evidence="15">m25</strain>
    </source>
</reference>
<evidence type="ECO:0000256" key="10">
    <source>
        <dbReference type="ARBA" id="ARBA00023049"/>
    </source>
</evidence>
<evidence type="ECO:0000313" key="14">
    <source>
        <dbReference type="EMBL" id="MCQ1528463.1"/>
    </source>
</evidence>
<gene>
    <name evidence="14" type="ORF">LJD61_02720</name>
</gene>
<keyword evidence="6" id="KW-0479">Metal-binding</keyword>
<keyword evidence="4" id="KW-0645">Protease</keyword>
<keyword evidence="7" id="KW-0378">Hydrolase</keyword>
<feature type="domain" description="Peptidase M50" evidence="13">
    <location>
        <begin position="25"/>
        <end position="97"/>
    </location>
</feature>
<evidence type="ECO:0000256" key="8">
    <source>
        <dbReference type="ARBA" id="ARBA00022833"/>
    </source>
</evidence>
<feature type="transmembrane region" description="Helical" evidence="12">
    <location>
        <begin position="109"/>
        <end position="130"/>
    </location>
</feature>
<comment type="subcellular location">
    <subcellularLocation>
        <location evidence="2">Membrane</location>
        <topology evidence="2">Multi-pass membrane protein</topology>
    </subcellularLocation>
</comment>
<name>A0ABT1NB23_9FIRM</name>
<dbReference type="InterPro" id="IPR008915">
    <property type="entry name" value="Peptidase_M50"/>
</dbReference>
<keyword evidence="15" id="KW-1185">Reference proteome</keyword>
<evidence type="ECO:0000256" key="6">
    <source>
        <dbReference type="ARBA" id="ARBA00022723"/>
    </source>
</evidence>
<accession>A0ABT1NB23</accession>
<comment type="cofactor">
    <cofactor evidence="1">
        <name>Zn(2+)</name>
        <dbReference type="ChEBI" id="CHEBI:29105"/>
    </cofactor>
</comment>
<keyword evidence="9 12" id="KW-1133">Transmembrane helix</keyword>
<comment type="caution">
    <text evidence="14">The sequence shown here is derived from an EMBL/GenBank/DDBJ whole genome shotgun (WGS) entry which is preliminary data.</text>
</comment>
<evidence type="ECO:0000259" key="13">
    <source>
        <dbReference type="Pfam" id="PF02163"/>
    </source>
</evidence>
<protein>
    <submittedName>
        <fullName evidence="14">M50 family metallopeptidase</fullName>
    </submittedName>
</protein>
<keyword evidence="5 12" id="KW-0812">Transmembrane</keyword>
<sequence>MRIKINISFILFLFISIYMGLWQNALVIFMSVLLHELGHSIVARCFKIKVLEIQLFPFGGIAFTENIAKYGGRIELIVALAGPFVSMLVAAAFYFFGEEFFLSSIIIKYNAILFLFNLIPALPLDGGSIVRNLLLSGNSYKKATRYMTRSGKMLAIILASYNISLLIKGRRTIAYAAAAIFIFAGALKEEKNCSYIYLLNRNNKKKRMLHNFPARQLNVSGETYINSVVDQLSPGNVCKIMVYDEKGNFKKELCEADIMDGFMKYGYYAKIKDIVTKEK</sequence>
<dbReference type="EMBL" id="JAJEKE010000001">
    <property type="protein sequence ID" value="MCQ1528463.1"/>
    <property type="molecule type" value="Genomic_DNA"/>
</dbReference>
<evidence type="ECO:0000256" key="12">
    <source>
        <dbReference type="SAM" id="Phobius"/>
    </source>
</evidence>
<evidence type="ECO:0000256" key="2">
    <source>
        <dbReference type="ARBA" id="ARBA00004141"/>
    </source>
</evidence>
<evidence type="ECO:0000256" key="9">
    <source>
        <dbReference type="ARBA" id="ARBA00022989"/>
    </source>
</evidence>
<evidence type="ECO:0000313" key="15">
    <source>
        <dbReference type="Proteomes" id="UP001651880"/>
    </source>
</evidence>
<dbReference type="PANTHER" id="PTHR39188:SF3">
    <property type="entry name" value="STAGE IV SPORULATION PROTEIN FB"/>
    <property type="match status" value="1"/>
</dbReference>
<evidence type="ECO:0000256" key="3">
    <source>
        <dbReference type="ARBA" id="ARBA00007931"/>
    </source>
</evidence>
<proteinExistence type="inferred from homology"/>
<feature type="transmembrane region" description="Helical" evidence="12">
    <location>
        <begin position="76"/>
        <end position="97"/>
    </location>
</feature>
<feature type="domain" description="Peptidase M50" evidence="13">
    <location>
        <begin position="106"/>
        <end position="157"/>
    </location>
</feature>
<dbReference type="PANTHER" id="PTHR39188">
    <property type="entry name" value="MEMBRANE-ASSOCIATED ZINC METALLOPROTEASE M50B"/>
    <property type="match status" value="1"/>
</dbReference>
<organism evidence="14 15">
    <name type="scientific">Lutispora saccharofermentans</name>
    <dbReference type="NCBI Taxonomy" id="3024236"/>
    <lineage>
        <taxon>Bacteria</taxon>
        <taxon>Bacillati</taxon>
        <taxon>Bacillota</taxon>
        <taxon>Clostridia</taxon>
        <taxon>Lutisporales</taxon>
        <taxon>Lutisporaceae</taxon>
        <taxon>Lutispora</taxon>
    </lineage>
</organism>
<dbReference type="Proteomes" id="UP001651880">
    <property type="component" value="Unassembled WGS sequence"/>
</dbReference>
<evidence type="ECO:0000256" key="1">
    <source>
        <dbReference type="ARBA" id="ARBA00001947"/>
    </source>
</evidence>
<evidence type="ECO:0000256" key="7">
    <source>
        <dbReference type="ARBA" id="ARBA00022801"/>
    </source>
</evidence>
<evidence type="ECO:0000256" key="4">
    <source>
        <dbReference type="ARBA" id="ARBA00022670"/>
    </source>
</evidence>
<dbReference type="Pfam" id="PF02163">
    <property type="entry name" value="Peptidase_M50"/>
    <property type="match status" value="2"/>
</dbReference>
<evidence type="ECO:0000256" key="5">
    <source>
        <dbReference type="ARBA" id="ARBA00022692"/>
    </source>
</evidence>
<dbReference type="CDD" id="cd06161">
    <property type="entry name" value="S2P-M50_SpoIVFB"/>
    <property type="match status" value="1"/>
</dbReference>
<keyword evidence="8" id="KW-0862">Zinc</keyword>
<evidence type="ECO:0000256" key="11">
    <source>
        <dbReference type="ARBA" id="ARBA00023136"/>
    </source>
</evidence>
<feature type="transmembrane region" description="Helical" evidence="12">
    <location>
        <begin position="151"/>
        <end position="167"/>
    </location>
</feature>
<dbReference type="RefSeq" id="WP_255225945.1">
    <property type="nucleotide sequence ID" value="NZ_JAJEKE010000001.1"/>
</dbReference>
<keyword evidence="10" id="KW-0482">Metalloprotease</keyword>